<dbReference type="EMBL" id="SNRW01030782">
    <property type="protein sequence ID" value="KAA6357833.1"/>
    <property type="molecule type" value="Genomic_DNA"/>
</dbReference>
<organism evidence="2 3">
    <name type="scientific">Streblomastix strix</name>
    <dbReference type="NCBI Taxonomy" id="222440"/>
    <lineage>
        <taxon>Eukaryota</taxon>
        <taxon>Metamonada</taxon>
        <taxon>Preaxostyla</taxon>
        <taxon>Oxymonadida</taxon>
        <taxon>Streblomastigidae</taxon>
        <taxon>Streblomastix</taxon>
    </lineage>
</organism>
<accession>A0A5J4TJA3</accession>
<gene>
    <name evidence="2" type="ORF">EZS28_046640</name>
</gene>
<dbReference type="AlphaFoldDB" id="A0A5J4TJA3"/>
<evidence type="ECO:0000256" key="1">
    <source>
        <dbReference type="SAM" id="MobiDB-lite"/>
    </source>
</evidence>
<feature type="region of interest" description="Disordered" evidence="1">
    <location>
        <begin position="1"/>
        <end position="31"/>
    </location>
</feature>
<feature type="compositionally biased region" description="Polar residues" evidence="1">
    <location>
        <begin position="20"/>
        <end position="31"/>
    </location>
</feature>
<proteinExistence type="predicted"/>
<comment type="caution">
    <text evidence="2">The sequence shown here is derived from an EMBL/GenBank/DDBJ whole genome shotgun (WGS) entry which is preliminary data.</text>
</comment>
<sequence>MDARCEYPRANSAKLPSVTAARSGSANARNG</sequence>
<evidence type="ECO:0000313" key="2">
    <source>
        <dbReference type="EMBL" id="KAA6357833.1"/>
    </source>
</evidence>
<dbReference type="Proteomes" id="UP000324800">
    <property type="component" value="Unassembled WGS sequence"/>
</dbReference>
<reference evidence="2 3" key="1">
    <citation type="submission" date="2019-03" db="EMBL/GenBank/DDBJ databases">
        <title>Single cell metagenomics reveals metabolic interactions within the superorganism composed of flagellate Streblomastix strix and complex community of Bacteroidetes bacteria on its surface.</title>
        <authorList>
            <person name="Treitli S.C."/>
            <person name="Kolisko M."/>
            <person name="Husnik F."/>
            <person name="Keeling P."/>
            <person name="Hampl V."/>
        </authorList>
    </citation>
    <scope>NUCLEOTIDE SEQUENCE [LARGE SCALE GENOMIC DNA]</scope>
    <source>
        <strain evidence="2">ST1C</strain>
    </source>
</reference>
<evidence type="ECO:0000313" key="3">
    <source>
        <dbReference type="Proteomes" id="UP000324800"/>
    </source>
</evidence>
<name>A0A5J4TJA3_9EUKA</name>
<protein>
    <submittedName>
        <fullName evidence="2">Uncharacterized protein</fullName>
    </submittedName>
</protein>
<feature type="non-terminal residue" evidence="2">
    <location>
        <position position="31"/>
    </location>
</feature>